<reference evidence="1" key="1">
    <citation type="journal article" date="2020" name="Nature">
        <title>Giant virus diversity and host interactions through global metagenomics.</title>
        <authorList>
            <person name="Schulz F."/>
            <person name="Roux S."/>
            <person name="Paez-Espino D."/>
            <person name="Jungbluth S."/>
            <person name="Walsh D.A."/>
            <person name="Denef V.J."/>
            <person name="McMahon K.D."/>
            <person name="Konstantinidis K.T."/>
            <person name="Eloe-Fadrosh E.A."/>
            <person name="Kyrpides N.C."/>
            <person name="Woyke T."/>
        </authorList>
    </citation>
    <scope>NUCLEOTIDE SEQUENCE</scope>
    <source>
        <strain evidence="1">GVMAG-S-3300013014-104</strain>
    </source>
</reference>
<organism evidence="1">
    <name type="scientific">viral metagenome</name>
    <dbReference type="NCBI Taxonomy" id="1070528"/>
    <lineage>
        <taxon>unclassified sequences</taxon>
        <taxon>metagenomes</taxon>
        <taxon>organismal metagenomes</taxon>
    </lineage>
</organism>
<dbReference type="InterPro" id="IPR036412">
    <property type="entry name" value="HAD-like_sf"/>
</dbReference>
<accession>A0A6C0KNY9</accession>
<dbReference type="EMBL" id="MN740948">
    <property type="protein sequence ID" value="QHU19349.1"/>
    <property type="molecule type" value="Genomic_DNA"/>
</dbReference>
<dbReference type="SUPFAM" id="SSF56784">
    <property type="entry name" value="HAD-like"/>
    <property type="match status" value="1"/>
</dbReference>
<sequence length="272" mass="32678">MNYNTNIVVFDLDETLGYFVELGMFWDALKGLIQKYNIELLMDQTFFNVILDLYPEFLRPNIIGILNYLKKKKDKNHCHKLMIYTNNQGPKEWARFIINYFEKKINYKIFDQIIAAFKIHGNHVEICRTTHMKTHNDLIKCTKIPDDARICFLDDVFYPGMSNEKIYYINLKPYIHNLTFDEMINRVIEKKLFNIQSDLCKDFLTTFLKKYDYIFEDKTELAQSVDKIISKQILKHLDIFFYKFSDACYNMNTKRRKIIKNKTLKKNKNITN</sequence>
<proteinExistence type="predicted"/>
<name>A0A6C0KNY9_9ZZZZ</name>
<protein>
    <submittedName>
        <fullName evidence="1">Uncharacterized protein</fullName>
    </submittedName>
</protein>
<dbReference type="AlphaFoldDB" id="A0A6C0KNY9"/>
<evidence type="ECO:0000313" key="1">
    <source>
        <dbReference type="EMBL" id="QHU19349.1"/>
    </source>
</evidence>